<sequence length="172" mass="19132">MVKRLSIAGILMLAVLVAACGYQFRGKQNNLPSDVKSIAIPVFKNDTNEVRIEQIFTDAVIMQFNRSQMVRVVSKSDADAVLSGTVTRVLVDDVALTANDTSRQRRITVWVSAKLTRTRDGKVLWQNKSLWQNDTYAVSASPTVTETNKRLAITALAKVMAQTLHDSVFENF</sequence>
<dbReference type="AlphaFoldDB" id="A0AAU9F2J0"/>
<dbReference type="EMBL" id="AP028679">
    <property type="protein sequence ID" value="BEQ15767.1"/>
    <property type="molecule type" value="Genomic_DNA"/>
</dbReference>
<evidence type="ECO:0000313" key="1">
    <source>
        <dbReference type="EMBL" id="BEQ15767.1"/>
    </source>
</evidence>
<dbReference type="Pfam" id="PF04390">
    <property type="entry name" value="LptE"/>
    <property type="match status" value="1"/>
</dbReference>
<dbReference type="Gene3D" id="3.30.160.150">
    <property type="entry name" value="Lipoprotein like domain"/>
    <property type="match status" value="1"/>
</dbReference>
<dbReference type="PROSITE" id="PS51257">
    <property type="entry name" value="PROKAR_LIPOPROTEIN"/>
    <property type="match status" value="1"/>
</dbReference>
<evidence type="ECO:0008006" key="3">
    <source>
        <dbReference type="Google" id="ProtNLM"/>
    </source>
</evidence>
<protein>
    <recommendedName>
        <fullName evidence="3">Lipopolysaccharide-assembly</fullName>
    </recommendedName>
</protein>
<accession>A0AAU9F2J0</accession>
<keyword evidence="2" id="KW-1185">Reference proteome</keyword>
<evidence type="ECO:0000313" key="2">
    <source>
        <dbReference type="Proteomes" id="UP001366166"/>
    </source>
</evidence>
<dbReference type="KEGG" id="dmp:FAK_28330"/>
<dbReference type="GO" id="GO:0043165">
    <property type="term" value="P:Gram-negative-bacterium-type cell outer membrane assembly"/>
    <property type="evidence" value="ECO:0007669"/>
    <property type="project" value="InterPro"/>
</dbReference>
<dbReference type="InterPro" id="IPR007485">
    <property type="entry name" value="LPS_assembly_LptE"/>
</dbReference>
<dbReference type="Proteomes" id="UP001366166">
    <property type="component" value="Chromosome"/>
</dbReference>
<gene>
    <name evidence="1" type="ORF">FAK_28330</name>
</gene>
<dbReference type="GO" id="GO:0019867">
    <property type="term" value="C:outer membrane"/>
    <property type="evidence" value="ECO:0007669"/>
    <property type="project" value="InterPro"/>
</dbReference>
<organism evidence="1 2">
    <name type="scientific">Desulfoferula mesophila</name>
    <dbReference type="NCBI Taxonomy" id="3058419"/>
    <lineage>
        <taxon>Bacteria</taxon>
        <taxon>Pseudomonadati</taxon>
        <taxon>Thermodesulfobacteriota</taxon>
        <taxon>Desulfarculia</taxon>
        <taxon>Desulfarculales</taxon>
        <taxon>Desulfarculaceae</taxon>
        <taxon>Desulfoferula</taxon>
    </lineage>
</organism>
<proteinExistence type="predicted"/>
<name>A0AAU9F2J0_9BACT</name>
<reference evidence="2" key="1">
    <citation type="journal article" date="2023" name="Arch. Microbiol.">
        <title>Desulfoferula mesophilus gen. nov. sp. nov., a mesophilic sulfate-reducing bacterium isolated from a brackish lake sediment.</title>
        <authorList>
            <person name="Watanabe T."/>
            <person name="Yabe T."/>
            <person name="Tsuji J.M."/>
            <person name="Fukui M."/>
        </authorList>
    </citation>
    <scope>NUCLEOTIDE SEQUENCE [LARGE SCALE GENOMIC DNA]</scope>
    <source>
        <strain evidence="2">12FAK</strain>
    </source>
</reference>